<protein>
    <recommendedName>
        <fullName evidence="5">Secreted protein</fullName>
    </recommendedName>
</protein>
<feature type="chain" id="PRO_5003095771" description="Secreted protein" evidence="2">
    <location>
        <begin position="17"/>
        <end position="90"/>
    </location>
</feature>
<sequence>MRALVVPLVLVGAAAGGVGLAAAAAAATTATGGPGGEKKTRSTSTASGRSAAETGRLRPGAHGGEPLRWSGNERRRWGKTRSGLSRGLGT</sequence>
<evidence type="ECO:0000313" key="3">
    <source>
        <dbReference type="EMBL" id="CBJ33703.1"/>
    </source>
</evidence>
<evidence type="ECO:0000256" key="1">
    <source>
        <dbReference type="SAM" id="MobiDB-lite"/>
    </source>
</evidence>
<evidence type="ECO:0008006" key="5">
    <source>
        <dbReference type="Google" id="ProtNLM"/>
    </source>
</evidence>
<feature type="signal peptide" evidence="2">
    <location>
        <begin position="1"/>
        <end position="16"/>
    </location>
</feature>
<organism evidence="3 4">
    <name type="scientific">Ectocarpus siliculosus</name>
    <name type="common">Brown alga</name>
    <name type="synonym">Conferva siliculosa</name>
    <dbReference type="NCBI Taxonomy" id="2880"/>
    <lineage>
        <taxon>Eukaryota</taxon>
        <taxon>Sar</taxon>
        <taxon>Stramenopiles</taxon>
        <taxon>Ochrophyta</taxon>
        <taxon>PX clade</taxon>
        <taxon>Phaeophyceae</taxon>
        <taxon>Ectocarpales</taxon>
        <taxon>Ectocarpaceae</taxon>
        <taxon>Ectocarpus</taxon>
    </lineage>
</organism>
<accession>D7G4F7</accession>
<evidence type="ECO:0000256" key="2">
    <source>
        <dbReference type="SAM" id="SignalP"/>
    </source>
</evidence>
<proteinExistence type="predicted"/>
<dbReference type="AlphaFoldDB" id="D7G4F7"/>
<evidence type="ECO:0000313" key="4">
    <source>
        <dbReference type="Proteomes" id="UP000002630"/>
    </source>
</evidence>
<feature type="region of interest" description="Disordered" evidence="1">
    <location>
        <begin position="27"/>
        <end position="90"/>
    </location>
</feature>
<name>D7G4F7_ECTSI</name>
<gene>
    <name evidence="3" type="ORF">Esi_0563_0009</name>
</gene>
<dbReference type="InParanoid" id="D7G4F7"/>
<dbReference type="EMBL" id="FN649760">
    <property type="protein sequence ID" value="CBJ33703.1"/>
    <property type="molecule type" value="Genomic_DNA"/>
</dbReference>
<dbReference type="Proteomes" id="UP000002630">
    <property type="component" value="Unassembled WGS sequence"/>
</dbReference>
<keyword evidence="4" id="KW-1185">Reference proteome</keyword>
<reference evidence="3 4" key="1">
    <citation type="journal article" date="2010" name="Nature">
        <title>The Ectocarpus genome and the independent evolution of multicellularity in brown algae.</title>
        <authorList>
            <person name="Cock J.M."/>
            <person name="Sterck L."/>
            <person name="Rouze P."/>
            <person name="Scornet D."/>
            <person name="Allen A.E."/>
            <person name="Amoutzias G."/>
            <person name="Anthouard V."/>
            <person name="Artiguenave F."/>
            <person name="Aury J.M."/>
            <person name="Badger J.H."/>
            <person name="Beszteri B."/>
            <person name="Billiau K."/>
            <person name="Bonnet E."/>
            <person name="Bothwell J.H."/>
            <person name="Bowler C."/>
            <person name="Boyen C."/>
            <person name="Brownlee C."/>
            <person name="Carrano C.J."/>
            <person name="Charrier B."/>
            <person name="Cho G.Y."/>
            <person name="Coelho S.M."/>
            <person name="Collen J."/>
            <person name="Corre E."/>
            <person name="Da Silva C."/>
            <person name="Delage L."/>
            <person name="Delaroque N."/>
            <person name="Dittami S.M."/>
            <person name="Doulbeau S."/>
            <person name="Elias M."/>
            <person name="Farnham G."/>
            <person name="Gachon C.M."/>
            <person name="Gschloessl B."/>
            <person name="Heesch S."/>
            <person name="Jabbari K."/>
            <person name="Jubin C."/>
            <person name="Kawai H."/>
            <person name="Kimura K."/>
            <person name="Kloareg B."/>
            <person name="Kupper F.C."/>
            <person name="Lang D."/>
            <person name="Le Bail A."/>
            <person name="Leblanc C."/>
            <person name="Lerouge P."/>
            <person name="Lohr M."/>
            <person name="Lopez P.J."/>
            <person name="Martens C."/>
            <person name="Maumus F."/>
            <person name="Michel G."/>
            <person name="Miranda-Saavedra D."/>
            <person name="Morales J."/>
            <person name="Moreau H."/>
            <person name="Motomura T."/>
            <person name="Nagasato C."/>
            <person name="Napoli C.A."/>
            <person name="Nelson D.R."/>
            <person name="Nyvall-Collen P."/>
            <person name="Peters A.F."/>
            <person name="Pommier C."/>
            <person name="Potin P."/>
            <person name="Poulain J."/>
            <person name="Quesneville H."/>
            <person name="Read B."/>
            <person name="Rensing S.A."/>
            <person name="Ritter A."/>
            <person name="Rousvoal S."/>
            <person name="Samanta M."/>
            <person name="Samson G."/>
            <person name="Schroeder D.C."/>
            <person name="Segurens B."/>
            <person name="Strittmatter M."/>
            <person name="Tonon T."/>
            <person name="Tregear J.W."/>
            <person name="Valentin K."/>
            <person name="von Dassow P."/>
            <person name="Yamagishi T."/>
            <person name="Van de Peer Y."/>
            <person name="Wincker P."/>
        </authorList>
    </citation>
    <scope>NUCLEOTIDE SEQUENCE [LARGE SCALE GENOMIC DNA]</scope>
    <source>
        <strain evidence="4">Ec32 / CCAP1310/4</strain>
    </source>
</reference>
<feature type="compositionally biased region" description="Low complexity" evidence="1">
    <location>
        <begin position="42"/>
        <end position="54"/>
    </location>
</feature>
<keyword evidence="2" id="KW-0732">Signal</keyword>